<feature type="transmembrane region" description="Helical" evidence="1">
    <location>
        <begin position="149"/>
        <end position="171"/>
    </location>
</feature>
<reference evidence="2" key="1">
    <citation type="submission" date="2022-11" db="EMBL/GenBank/DDBJ databases">
        <authorList>
            <person name="Kikuchi T."/>
        </authorList>
    </citation>
    <scope>NUCLEOTIDE SEQUENCE</scope>
    <source>
        <strain evidence="2">PS1010</strain>
    </source>
</reference>
<accession>A0A9P1IUV0</accession>
<keyword evidence="1" id="KW-1133">Transmembrane helix</keyword>
<dbReference type="AlphaFoldDB" id="A0A9P1IUV0"/>
<feature type="transmembrane region" description="Helical" evidence="1">
    <location>
        <begin position="242"/>
        <end position="259"/>
    </location>
</feature>
<name>A0A9P1IUV0_9PELO</name>
<gene>
    <name evidence="2" type="ORF">CAMP_LOCUS15220</name>
</gene>
<dbReference type="EMBL" id="CANHGI010000005">
    <property type="protein sequence ID" value="CAI5452583.1"/>
    <property type="molecule type" value="Genomic_DNA"/>
</dbReference>
<evidence type="ECO:0000313" key="3">
    <source>
        <dbReference type="Proteomes" id="UP001152747"/>
    </source>
</evidence>
<dbReference type="Proteomes" id="UP001152747">
    <property type="component" value="Unassembled WGS sequence"/>
</dbReference>
<feature type="transmembrane region" description="Helical" evidence="1">
    <location>
        <begin position="191"/>
        <end position="211"/>
    </location>
</feature>
<dbReference type="PANTHER" id="PTHR22718:SF11">
    <property type="entry name" value="7TM GPCR SERPENTINE RECEPTOR CLASS X (SRX) DOMAIN-CONTAINING PROTEIN"/>
    <property type="match status" value="1"/>
</dbReference>
<proteinExistence type="predicted"/>
<feature type="transmembrane region" description="Helical" evidence="1">
    <location>
        <begin position="83"/>
        <end position="105"/>
    </location>
</feature>
<keyword evidence="3" id="KW-1185">Reference proteome</keyword>
<organism evidence="2 3">
    <name type="scientific">Caenorhabditis angaria</name>
    <dbReference type="NCBI Taxonomy" id="860376"/>
    <lineage>
        <taxon>Eukaryota</taxon>
        <taxon>Metazoa</taxon>
        <taxon>Ecdysozoa</taxon>
        <taxon>Nematoda</taxon>
        <taxon>Chromadorea</taxon>
        <taxon>Rhabditida</taxon>
        <taxon>Rhabditina</taxon>
        <taxon>Rhabditomorpha</taxon>
        <taxon>Rhabditoidea</taxon>
        <taxon>Rhabditidae</taxon>
        <taxon>Peloderinae</taxon>
        <taxon>Caenorhabditis</taxon>
    </lineage>
</organism>
<feature type="transmembrane region" description="Helical" evidence="1">
    <location>
        <begin position="51"/>
        <end position="71"/>
    </location>
</feature>
<comment type="caution">
    <text evidence="2">The sequence shown here is derived from an EMBL/GenBank/DDBJ whole genome shotgun (WGS) entry which is preliminary data.</text>
</comment>
<keyword evidence="1" id="KW-0472">Membrane</keyword>
<feature type="transmembrane region" description="Helical" evidence="1">
    <location>
        <begin position="293"/>
        <end position="315"/>
    </location>
</feature>
<dbReference type="OrthoDB" id="5852115at2759"/>
<dbReference type="PANTHER" id="PTHR22718">
    <property type="entry name" value="SERPENTINE RECEPTOR, CLASS X"/>
    <property type="match status" value="1"/>
</dbReference>
<evidence type="ECO:0000313" key="2">
    <source>
        <dbReference type="EMBL" id="CAI5452583.1"/>
    </source>
</evidence>
<sequence length="386" mass="45190">MDISEMPLNITTSLTTVICYYKIHKKINRTMRTSPVTVIEMEQRKQNYLEFAYAAQFCFIAIPHTISWMFFRIFPIIFGVNPTAWYFILAVSNVLNSTGNAFFFLTGNAEPSVFSSIFCTFLLTVLYLVPEMISESYLYSGSRESSVSIIIGAIFVFLWNMKNITQILIAFNRYFVLCYNSTFFTKRNICLLYIPSVILLAAKSYVSQYWLPCCSFTLDQQFYSYSFIHQNNTFNYMNLSELSFDILTTLIFFIFYFKIQKPIEDIILTMPVTLPQMWKKYYDQFEIEFSTRFLVMAFPHMFTWIIFRLVFLIFGENATGWYFPLTVLHVLNCTVNAHFICVNSREMLSHIKNNGLLCFAGSKPESNQNENENVETIEEIPMEVVE</sequence>
<protein>
    <submittedName>
        <fullName evidence="2">Uncharacterized protein</fullName>
    </submittedName>
</protein>
<feature type="transmembrane region" description="Helical" evidence="1">
    <location>
        <begin position="321"/>
        <end position="342"/>
    </location>
</feature>
<evidence type="ECO:0000256" key="1">
    <source>
        <dbReference type="SAM" id="Phobius"/>
    </source>
</evidence>
<feature type="transmembrane region" description="Helical" evidence="1">
    <location>
        <begin position="112"/>
        <end position="129"/>
    </location>
</feature>
<keyword evidence="1" id="KW-0812">Transmembrane</keyword>